<accession>A0A6G1HB58</accession>
<proteinExistence type="predicted"/>
<dbReference type="EMBL" id="ML977142">
    <property type="protein sequence ID" value="KAF1990249.1"/>
    <property type="molecule type" value="Genomic_DNA"/>
</dbReference>
<dbReference type="SMART" id="SM00944">
    <property type="entry name" value="Pro-kuma_activ"/>
    <property type="match status" value="1"/>
</dbReference>
<sequence>MRFLSLGLLGIFATLASAAPAATSHVVHAKRDAVPKQWVKRSKLESNVVLPVRIGLTQRNLEHGHRLLMEVADPDSQKYGQHYSADEVNEIFAPSSGTIKTVREWLESSGIHSLRISQSDNKQWIQFDATTGELEDLTKAAYHEYEHTATGGMTVGCDEYSLPSHVRPHVDYINPGLVLLSSGRKPVADGSLEKRVMGVTSSVSLPPIFKAMPASITDLLKRALGTRCQVAITPDCIKTLYNITTPTKAAKGNELGIFENLAQYYSQTDLNEYFLAFQTINKPVIPIGTHPVNGSVDGGNPLAATLLDAGAESELDIQISYPIIYPQNSIVYQVDDPIIEANYTYEGFFNNLLYAIDGSYCAAGISPLDPQYPNPAPGGYKKKNDCGRYKPANVISFSYGGQEFDLPIDYQTRQCNEYMKLGMQGVSLVFSSGDSGVAGPAGDDNDNGCLGADAKIFSPDFPAGCPYLTAAGATFLPTGGDVTKDQEVAVSRFPSGGGFSNIFGRPSYQSSAVNNYFTKHNPPYPYYSGNNNTGLANPGNGIYNRIGRGYPDISAIGDNVVIFYQGAPTLIGGTSASAPAFAAILNRINEERIAAGKSTVGFVNPTLYKNPQVLHDITNGSNPGCGTDGFAVSEGWDPVTGLGTPNYPAMLKLFLSL</sequence>
<dbReference type="InterPro" id="IPR015366">
    <property type="entry name" value="S53_propep"/>
</dbReference>
<dbReference type="CDD" id="cd11377">
    <property type="entry name" value="Pro-peptidase_S53"/>
    <property type="match status" value="1"/>
</dbReference>
<protein>
    <submittedName>
        <fullName evidence="11">Putative alkaline serine protease AorO</fullName>
    </submittedName>
</protein>
<dbReference type="PANTHER" id="PTHR14218">
    <property type="entry name" value="PROTEASE S8 TRIPEPTIDYL PEPTIDASE I CLN2"/>
    <property type="match status" value="1"/>
</dbReference>
<dbReference type="Proteomes" id="UP000800041">
    <property type="component" value="Unassembled WGS sequence"/>
</dbReference>
<comment type="cofactor">
    <cofactor evidence="8">
        <name>Ca(2+)</name>
        <dbReference type="ChEBI" id="CHEBI:29108"/>
    </cofactor>
    <text evidence="8">Binds 1 Ca(2+) ion per subunit.</text>
</comment>
<feature type="binding site" evidence="8">
    <location>
        <position position="616"/>
    </location>
    <ligand>
        <name>Ca(2+)</name>
        <dbReference type="ChEBI" id="CHEBI:29108"/>
    </ligand>
</feature>
<dbReference type="GO" id="GO:0004252">
    <property type="term" value="F:serine-type endopeptidase activity"/>
    <property type="evidence" value="ECO:0007669"/>
    <property type="project" value="UniProtKB-UniRule"/>
</dbReference>
<dbReference type="Pfam" id="PF09286">
    <property type="entry name" value="Pro-kuma_activ"/>
    <property type="match status" value="1"/>
</dbReference>
<gene>
    <name evidence="11" type="ORF">K402DRAFT_348176</name>
</gene>
<evidence type="ECO:0000256" key="7">
    <source>
        <dbReference type="ARBA" id="ARBA00023145"/>
    </source>
</evidence>
<feature type="active site" description="Charge relay system" evidence="8">
    <location>
        <position position="575"/>
    </location>
</feature>
<evidence type="ECO:0000256" key="1">
    <source>
        <dbReference type="ARBA" id="ARBA00004239"/>
    </source>
</evidence>
<keyword evidence="3 8" id="KW-0479">Metal-binding</keyword>
<keyword evidence="7" id="KW-0865">Zymogen</keyword>
<evidence type="ECO:0000256" key="3">
    <source>
        <dbReference type="ARBA" id="ARBA00022723"/>
    </source>
</evidence>
<evidence type="ECO:0000256" key="4">
    <source>
        <dbReference type="ARBA" id="ARBA00022801"/>
    </source>
</evidence>
<feature type="binding site" evidence="8">
    <location>
        <position position="635"/>
    </location>
    <ligand>
        <name>Ca(2+)</name>
        <dbReference type="ChEBI" id="CHEBI:29108"/>
    </ligand>
</feature>
<feature type="binding site" evidence="8">
    <location>
        <position position="617"/>
    </location>
    <ligand>
        <name>Ca(2+)</name>
        <dbReference type="ChEBI" id="CHEBI:29108"/>
    </ligand>
</feature>
<dbReference type="PANTHER" id="PTHR14218:SF19">
    <property type="entry name" value="SERINE PROTEASE AORO, PUTATIVE (AFU_ORTHOLOGUE AFUA_6G10250)-RELATED"/>
    <property type="match status" value="1"/>
</dbReference>
<keyword evidence="5 8" id="KW-0720">Serine protease</keyword>
<evidence type="ECO:0000259" key="10">
    <source>
        <dbReference type="PROSITE" id="PS51695"/>
    </source>
</evidence>
<name>A0A6G1HB58_9PEZI</name>
<evidence type="ECO:0000313" key="11">
    <source>
        <dbReference type="EMBL" id="KAF1990249.1"/>
    </source>
</evidence>
<reference evidence="11" key="1">
    <citation type="journal article" date="2020" name="Stud. Mycol.">
        <title>101 Dothideomycetes genomes: a test case for predicting lifestyles and emergence of pathogens.</title>
        <authorList>
            <person name="Haridas S."/>
            <person name="Albert R."/>
            <person name="Binder M."/>
            <person name="Bloem J."/>
            <person name="Labutti K."/>
            <person name="Salamov A."/>
            <person name="Andreopoulos B."/>
            <person name="Baker S."/>
            <person name="Barry K."/>
            <person name="Bills G."/>
            <person name="Bluhm B."/>
            <person name="Cannon C."/>
            <person name="Castanera R."/>
            <person name="Culley D."/>
            <person name="Daum C."/>
            <person name="Ezra D."/>
            <person name="Gonzalez J."/>
            <person name="Henrissat B."/>
            <person name="Kuo A."/>
            <person name="Liang C."/>
            <person name="Lipzen A."/>
            <person name="Lutzoni F."/>
            <person name="Magnuson J."/>
            <person name="Mondo S."/>
            <person name="Nolan M."/>
            <person name="Ohm R."/>
            <person name="Pangilinan J."/>
            <person name="Park H.-J."/>
            <person name="Ramirez L."/>
            <person name="Alfaro M."/>
            <person name="Sun H."/>
            <person name="Tritt A."/>
            <person name="Yoshinaga Y."/>
            <person name="Zwiers L.-H."/>
            <person name="Turgeon B."/>
            <person name="Goodwin S."/>
            <person name="Spatafora J."/>
            <person name="Crous P."/>
            <person name="Grigoriev I."/>
        </authorList>
    </citation>
    <scope>NUCLEOTIDE SEQUENCE</scope>
    <source>
        <strain evidence="11">CBS 113979</strain>
    </source>
</reference>
<dbReference type="PROSITE" id="PS51695">
    <property type="entry name" value="SEDOLISIN"/>
    <property type="match status" value="1"/>
</dbReference>
<dbReference type="SUPFAM" id="SSF54897">
    <property type="entry name" value="Protease propeptides/inhibitors"/>
    <property type="match status" value="1"/>
</dbReference>
<feature type="binding site" evidence="8">
    <location>
        <position position="637"/>
    </location>
    <ligand>
        <name>Ca(2+)</name>
        <dbReference type="ChEBI" id="CHEBI:29108"/>
    </ligand>
</feature>
<feature type="active site" description="Charge relay system" evidence="8">
    <location>
        <position position="316"/>
    </location>
</feature>
<dbReference type="CDD" id="cd04056">
    <property type="entry name" value="Peptidases_S53"/>
    <property type="match status" value="1"/>
</dbReference>
<dbReference type="Gene3D" id="3.40.50.200">
    <property type="entry name" value="Peptidase S8/S53 domain"/>
    <property type="match status" value="1"/>
</dbReference>
<evidence type="ECO:0000256" key="2">
    <source>
        <dbReference type="ARBA" id="ARBA00022670"/>
    </source>
</evidence>
<feature type="chain" id="PRO_5026084099" evidence="9">
    <location>
        <begin position="19"/>
        <end position="657"/>
    </location>
</feature>
<keyword evidence="6 8" id="KW-0106">Calcium</keyword>
<dbReference type="GO" id="GO:0006508">
    <property type="term" value="P:proteolysis"/>
    <property type="evidence" value="ECO:0007669"/>
    <property type="project" value="UniProtKB-KW"/>
</dbReference>
<organism evidence="11 12">
    <name type="scientific">Aulographum hederae CBS 113979</name>
    <dbReference type="NCBI Taxonomy" id="1176131"/>
    <lineage>
        <taxon>Eukaryota</taxon>
        <taxon>Fungi</taxon>
        <taxon>Dikarya</taxon>
        <taxon>Ascomycota</taxon>
        <taxon>Pezizomycotina</taxon>
        <taxon>Dothideomycetes</taxon>
        <taxon>Pleosporomycetidae</taxon>
        <taxon>Aulographales</taxon>
        <taxon>Aulographaceae</taxon>
    </lineage>
</organism>
<dbReference type="GO" id="GO:0046872">
    <property type="term" value="F:metal ion binding"/>
    <property type="evidence" value="ECO:0007669"/>
    <property type="project" value="UniProtKB-UniRule"/>
</dbReference>
<dbReference type="OrthoDB" id="409122at2759"/>
<keyword evidence="2 8" id="KW-0645">Protease</keyword>
<feature type="signal peptide" evidence="9">
    <location>
        <begin position="1"/>
        <end position="18"/>
    </location>
</feature>
<dbReference type="SUPFAM" id="SSF52743">
    <property type="entry name" value="Subtilisin-like"/>
    <property type="match status" value="1"/>
</dbReference>
<evidence type="ECO:0000256" key="9">
    <source>
        <dbReference type="SAM" id="SignalP"/>
    </source>
</evidence>
<dbReference type="InterPro" id="IPR050819">
    <property type="entry name" value="Tripeptidyl-peptidase_I"/>
</dbReference>
<dbReference type="InterPro" id="IPR036852">
    <property type="entry name" value="Peptidase_S8/S53_dom_sf"/>
</dbReference>
<evidence type="ECO:0000256" key="6">
    <source>
        <dbReference type="ARBA" id="ARBA00022837"/>
    </source>
</evidence>
<dbReference type="AlphaFoldDB" id="A0A6G1HB58"/>
<keyword evidence="12" id="KW-1185">Reference proteome</keyword>
<feature type="domain" description="Peptidase S53" evidence="10">
    <location>
        <begin position="231"/>
        <end position="657"/>
    </location>
</feature>
<keyword evidence="4 8" id="KW-0378">Hydrolase</keyword>
<evidence type="ECO:0000313" key="12">
    <source>
        <dbReference type="Proteomes" id="UP000800041"/>
    </source>
</evidence>
<dbReference type="GO" id="GO:0005576">
    <property type="term" value="C:extracellular region"/>
    <property type="evidence" value="ECO:0007669"/>
    <property type="project" value="UniProtKB-SubCell"/>
</dbReference>
<dbReference type="InterPro" id="IPR030400">
    <property type="entry name" value="Sedolisin_dom"/>
</dbReference>
<feature type="active site" description="Charge relay system" evidence="8">
    <location>
        <position position="312"/>
    </location>
</feature>
<evidence type="ECO:0000256" key="8">
    <source>
        <dbReference type="PROSITE-ProRule" id="PRU01032"/>
    </source>
</evidence>
<comment type="subcellular location">
    <subcellularLocation>
        <location evidence="1">Secreted</location>
        <location evidence="1">Extracellular space</location>
    </subcellularLocation>
</comment>
<keyword evidence="9" id="KW-0732">Signal</keyword>
<dbReference type="GO" id="GO:0008240">
    <property type="term" value="F:tripeptidyl-peptidase activity"/>
    <property type="evidence" value="ECO:0007669"/>
    <property type="project" value="TreeGrafter"/>
</dbReference>
<evidence type="ECO:0000256" key="5">
    <source>
        <dbReference type="ARBA" id="ARBA00022825"/>
    </source>
</evidence>